<name>A0A2H0W438_9BACT</name>
<dbReference type="EMBL" id="PEZY01000006">
    <property type="protein sequence ID" value="PIS06125.1"/>
    <property type="molecule type" value="Genomic_DNA"/>
</dbReference>
<organism evidence="1 2">
    <name type="scientific">Candidatus Buchananbacteria bacterium CG10_big_fil_rev_8_21_14_0_10_33_19</name>
    <dbReference type="NCBI Taxonomy" id="1974525"/>
    <lineage>
        <taxon>Bacteria</taxon>
        <taxon>Candidatus Buchananiibacteriota</taxon>
    </lineage>
</organism>
<accession>A0A2H0W438</accession>
<dbReference type="Proteomes" id="UP000229056">
    <property type="component" value="Unassembled WGS sequence"/>
</dbReference>
<proteinExistence type="predicted"/>
<comment type="caution">
    <text evidence="1">The sequence shown here is derived from an EMBL/GenBank/DDBJ whole genome shotgun (WGS) entry which is preliminary data.</text>
</comment>
<gene>
    <name evidence="1" type="ORF">COT80_02335</name>
</gene>
<dbReference type="AlphaFoldDB" id="A0A2H0W438"/>
<protein>
    <submittedName>
        <fullName evidence="1">Uncharacterized protein</fullName>
    </submittedName>
</protein>
<reference evidence="2" key="1">
    <citation type="submission" date="2017-09" db="EMBL/GenBank/DDBJ databases">
        <title>Depth-based differentiation of microbial function through sediment-hosted aquifers and enrichment of novel symbionts in the deep terrestrial subsurface.</title>
        <authorList>
            <person name="Probst A.J."/>
            <person name="Ladd B."/>
            <person name="Jarett J.K."/>
            <person name="Geller-Mcgrath D.E."/>
            <person name="Sieber C.M.K."/>
            <person name="Emerson J.B."/>
            <person name="Anantharaman K."/>
            <person name="Thomas B.C."/>
            <person name="Malmstrom R."/>
            <person name="Stieglmeier M."/>
            <person name="Klingl A."/>
            <person name="Woyke T."/>
            <person name="Ryan C.M."/>
            <person name="Banfield J.F."/>
        </authorList>
    </citation>
    <scope>NUCLEOTIDE SEQUENCE [LARGE SCALE GENOMIC DNA]</scope>
</reference>
<sequence>MAPGSSTKDILLEAVNLERKLSTISTIEELVSIRKDYFEWKDRLLSMVNDSRNLSRKEKTLFFQEDSAVTDMNKGGSGISFSSEYTQGIVRRMKETLKKWIDLIGRVDLVEFIPATYNSESKVLFFRGVEIGITKRAQNYSSDLLRVLFSNPTKRWATDEILAEWRDPESPNMQVYQAGVATNRKVAEKTGIDNFLIVSTKEIYIKPEYI</sequence>
<evidence type="ECO:0000313" key="2">
    <source>
        <dbReference type="Proteomes" id="UP000229056"/>
    </source>
</evidence>
<evidence type="ECO:0000313" key="1">
    <source>
        <dbReference type="EMBL" id="PIS06125.1"/>
    </source>
</evidence>